<accession>A0A1I8AWD5</accession>
<evidence type="ECO:0000313" key="2">
    <source>
        <dbReference type="WBParaSite" id="MhA1_Contig1005.frz3.gene10"/>
    </source>
</evidence>
<name>A0A1I8AWD5_MELHA</name>
<reference evidence="2" key="1">
    <citation type="submission" date="2016-11" db="UniProtKB">
        <authorList>
            <consortium name="WormBaseParasite"/>
        </authorList>
    </citation>
    <scope>IDENTIFICATION</scope>
</reference>
<dbReference type="Proteomes" id="UP000095281">
    <property type="component" value="Unplaced"/>
</dbReference>
<organism evidence="1 2">
    <name type="scientific">Meloidogyne hapla</name>
    <name type="common">Root-knot nematode worm</name>
    <dbReference type="NCBI Taxonomy" id="6305"/>
    <lineage>
        <taxon>Eukaryota</taxon>
        <taxon>Metazoa</taxon>
        <taxon>Ecdysozoa</taxon>
        <taxon>Nematoda</taxon>
        <taxon>Chromadorea</taxon>
        <taxon>Rhabditida</taxon>
        <taxon>Tylenchina</taxon>
        <taxon>Tylenchomorpha</taxon>
        <taxon>Tylenchoidea</taxon>
        <taxon>Meloidogynidae</taxon>
        <taxon>Meloidogyninae</taxon>
        <taxon>Meloidogyne</taxon>
    </lineage>
</organism>
<proteinExistence type="predicted"/>
<dbReference type="AlphaFoldDB" id="A0A1I8AWD5"/>
<protein>
    <submittedName>
        <fullName evidence="2">Abhydro_lipase domain-containing protein</fullName>
    </submittedName>
</protein>
<sequence>MMIATIPLLCRVEDDELGVEYLEAEDVEDPLKLLLHGGLAPWLDGGLVVLQYGQWELALARWRACCAPVWTVGSIGLG</sequence>
<evidence type="ECO:0000313" key="1">
    <source>
        <dbReference type="Proteomes" id="UP000095281"/>
    </source>
</evidence>
<dbReference type="WBParaSite" id="MhA1_Contig1005.frz3.gene10">
    <property type="protein sequence ID" value="MhA1_Contig1005.frz3.gene10"/>
    <property type="gene ID" value="MhA1_Contig1005.frz3.gene10"/>
</dbReference>
<keyword evidence="1" id="KW-1185">Reference proteome</keyword>